<dbReference type="SUPFAM" id="SSF51246">
    <property type="entry name" value="Rudiment single hybrid motif"/>
    <property type="match status" value="1"/>
</dbReference>
<comment type="subunit">
    <text evidence="3 14">Acetyl-CoA carboxylase is a heterohexamer of biotin carboxyl carrier protein, biotin carboxylase and the two subunits of carboxyl transferase in a 2:2 complex.</text>
</comment>
<keyword evidence="14" id="KW-0092">Biotin</keyword>
<dbReference type="InterPro" id="IPR005481">
    <property type="entry name" value="BC-like_N"/>
</dbReference>
<dbReference type="PROSITE" id="PS50979">
    <property type="entry name" value="BC"/>
    <property type="match status" value="1"/>
</dbReference>
<dbReference type="RefSeq" id="WP_345539580.1">
    <property type="nucleotide sequence ID" value="NZ_BAABGJ010000058.1"/>
</dbReference>
<keyword evidence="7" id="KW-0479">Metal-binding</keyword>
<dbReference type="Pfam" id="PF02786">
    <property type="entry name" value="CPSase_L_D2"/>
    <property type="match status" value="1"/>
</dbReference>
<evidence type="ECO:0000256" key="9">
    <source>
        <dbReference type="ARBA" id="ARBA00022840"/>
    </source>
</evidence>
<sequence length="456" mass="49777">MTLKSVLVANRGEIALRVIRACRELGIEAVQVYSSADKDSLPVRLADRSICIGGATPAESYLNRNALIQAAQMAKVDAVHPGYGFLSENAEFAEAVIAAGLTYVGPDPQAIRLMGDKAAARKLAMEAGVPVAQGSPDPVADVEEAVRLANGIGYPVLVKASAGGGGRGMRVMESEKQLREGLERASSEAAAAFGSGAVYIERYISPVRHVEVQVVGDGKDVVHFGERDCTIQRRHQKLLEESPSPIVTPQLRERMTKAACDLARSVNYRSAGTLEFIVDAARQEFFFIEMNTRIQVEHPVTEAVTGVDLVKLQLRIAAGEPLPMKQADVRFHGHAIECRINAEDSEKGFLPRPGKITELVWPAGPGVRVDSHAFASYELPPYYDSLVAKLVVWDDNRDAAIARMRRALAELQLSGVKTTREFHQRLLDEPAFAAADVSTQFVKDKMYAQHPMRHML</sequence>
<reference evidence="18" key="1">
    <citation type="journal article" date="2019" name="Int. J. Syst. Evol. Microbiol.">
        <title>The Global Catalogue of Microorganisms (GCM) 10K type strain sequencing project: providing services to taxonomists for standard genome sequencing and annotation.</title>
        <authorList>
            <consortium name="The Broad Institute Genomics Platform"/>
            <consortium name="The Broad Institute Genome Sequencing Center for Infectious Disease"/>
            <person name="Wu L."/>
            <person name="Ma J."/>
        </authorList>
    </citation>
    <scope>NUCLEOTIDE SEQUENCE [LARGE SCALE GENOMIC DNA]</scope>
    <source>
        <strain evidence="18">JCM 17804</strain>
    </source>
</reference>
<dbReference type="Pfam" id="PF00289">
    <property type="entry name" value="Biotin_carb_N"/>
    <property type="match status" value="1"/>
</dbReference>
<keyword evidence="10" id="KW-0460">Magnesium</keyword>
<protein>
    <recommendedName>
        <fullName evidence="5 14">Biotin carboxylase</fullName>
        <ecNumber evidence="4 14">6.3.4.14</ecNumber>
    </recommendedName>
    <alternativeName>
        <fullName evidence="11 14">Acetyl-coenzyme A carboxylase biotin carboxylase subunit A</fullName>
    </alternativeName>
</protein>
<comment type="caution">
    <text evidence="17">The sequence shown here is derived from an EMBL/GenBank/DDBJ whole genome shotgun (WGS) entry which is preliminary data.</text>
</comment>
<evidence type="ECO:0000256" key="14">
    <source>
        <dbReference type="RuleBase" id="RU365063"/>
    </source>
</evidence>
<evidence type="ECO:0000256" key="6">
    <source>
        <dbReference type="ARBA" id="ARBA00022598"/>
    </source>
</evidence>
<keyword evidence="8 13" id="KW-0547">Nucleotide-binding</keyword>
<evidence type="ECO:0000256" key="13">
    <source>
        <dbReference type="PROSITE-ProRule" id="PRU00409"/>
    </source>
</evidence>
<keyword evidence="18" id="KW-1185">Reference proteome</keyword>
<accession>A0ABP8I0X5</accession>
<keyword evidence="14" id="KW-0443">Lipid metabolism</keyword>
<evidence type="ECO:0000256" key="8">
    <source>
        <dbReference type="ARBA" id="ARBA00022741"/>
    </source>
</evidence>
<dbReference type="InterPro" id="IPR051602">
    <property type="entry name" value="ACC_Biotin_Carboxylase"/>
</dbReference>
<dbReference type="PANTHER" id="PTHR48095:SF2">
    <property type="entry name" value="BIOTIN CARBOXYLASE, CHLOROPLASTIC"/>
    <property type="match status" value="1"/>
</dbReference>
<feature type="domain" description="Biotin carboxylation" evidence="16">
    <location>
        <begin position="2"/>
        <end position="447"/>
    </location>
</feature>
<keyword evidence="14" id="KW-0275">Fatty acid biosynthesis</keyword>
<gene>
    <name evidence="17" type="primary">accC_4</name>
    <name evidence="17" type="ORF">GCM10023165_35570</name>
</gene>
<keyword evidence="6 14" id="KW-0436">Ligase</keyword>
<keyword evidence="14" id="KW-0276">Fatty acid metabolism</keyword>
<feature type="domain" description="ATP-grasp" evidence="15">
    <location>
        <begin position="121"/>
        <end position="318"/>
    </location>
</feature>
<dbReference type="InterPro" id="IPR004549">
    <property type="entry name" value="Acetyl_CoA_COase_biotin_COase"/>
</dbReference>
<dbReference type="PROSITE" id="PS00867">
    <property type="entry name" value="CPSASE_2"/>
    <property type="match status" value="1"/>
</dbReference>
<dbReference type="EC" id="6.3.4.14" evidence="4 14"/>
<dbReference type="EMBL" id="BAABGJ010000058">
    <property type="protein sequence ID" value="GAA4349102.1"/>
    <property type="molecule type" value="Genomic_DNA"/>
</dbReference>
<evidence type="ECO:0000259" key="15">
    <source>
        <dbReference type="PROSITE" id="PS50975"/>
    </source>
</evidence>
<evidence type="ECO:0000256" key="2">
    <source>
        <dbReference type="ARBA" id="ARBA00004956"/>
    </source>
</evidence>
<dbReference type="InterPro" id="IPR011764">
    <property type="entry name" value="Biotin_carboxylation_dom"/>
</dbReference>
<evidence type="ECO:0000313" key="18">
    <source>
        <dbReference type="Proteomes" id="UP001500975"/>
    </source>
</evidence>
<dbReference type="PROSITE" id="PS00866">
    <property type="entry name" value="CPSASE_1"/>
    <property type="match status" value="1"/>
</dbReference>
<dbReference type="SUPFAM" id="SSF56059">
    <property type="entry name" value="Glutathione synthetase ATP-binding domain-like"/>
    <property type="match status" value="1"/>
</dbReference>
<dbReference type="Proteomes" id="UP001500975">
    <property type="component" value="Unassembled WGS sequence"/>
</dbReference>
<dbReference type="InterPro" id="IPR011761">
    <property type="entry name" value="ATP-grasp"/>
</dbReference>
<keyword evidence="9 13" id="KW-0067">ATP-binding</keyword>
<comment type="catalytic activity">
    <reaction evidence="12 14">
        <text>N(6)-biotinyl-L-lysyl-[protein] + hydrogencarbonate + ATP = N(6)-carboxybiotinyl-L-lysyl-[protein] + ADP + phosphate + H(+)</text>
        <dbReference type="Rhea" id="RHEA:13501"/>
        <dbReference type="Rhea" id="RHEA-COMP:10505"/>
        <dbReference type="Rhea" id="RHEA-COMP:10506"/>
        <dbReference type="ChEBI" id="CHEBI:15378"/>
        <dbReference type="ChEBI" id="CHEBI:17544"/>
        <dbReference type="ChEBI" id="CHEBI:30616"/>
        <dbReference type="ChEBI" id="CHEBI:43474"/>
        <dbReference type="ChEBI" id="CHEBI:83144"/>
        <dbReference type="ChEBI" id="CHEBI:83145"/>
        <dbReference type="ChEBI" id="CHEBI:456216"/>
        <dbReference type="EC" id="6.3.4.14"/>
    </reaction>
</comment>
<evidence type="ECO:0000256" key="11">
    <source>
        <dbReference type="ARBA" id="ARBA00033786"/>
    </source>
</evidence>
<dbReference type="Gene3D" id="3.30.470.20">
    <property type="entry name" value="ATP-grasp fold, B domain"/>
    <property type="match status" value="1"/>
</dbReference>
<evidence type="ECO:0000259" key="16">
    <source>
        <dbReference type="PROSITE" id="PS50979"/>
    </source>
</evidence>
<evidence type="ECO:0000256" key="5">
    <source>
        <dbReference type="ARBA" id="ARBA00017242"/>
    </source>
</evidence>
<evidence type="ECO:0000256" key="7">
    <source>
        <dbReference type="ARBA" id="ARBA00022723"/>
    </source>
</evidence>
<evidence type="ECO:0000256" key="12">
    <source>
        <dbReference type="ARBA" id="ARBA00048600"/>
    </source>
</evidence>
<proteinExistence type="predicted"/>
<evidence type="ECO:0000256" key="10">
    <source>
        <dbReference type="ARBA" id="ARBA00022842"/>
    </source>
</evidence>
<dbReference type="NCBIfam" id="NF006367">
    <property type="entry name" value="PRK08591.1"/>
    <property type="match status" value="1"/>
</dbReference>
<dbReference type="PANTHER" id="PTHR48095">
    <property type="entry name" value="PYRUVATE CARBOXYLASE SUBUNIT A"/>
    <property type="match status" value="1"/>
</dbReference>
<organism evidence="17 18">
    <name type="scientific">Variovorax defluvii</name>
    <dbReference type="NCBI Taxonomy" id="913761"/>
    <lineage>
        <taxon>Bacteria</taxon>
        <taxon>Pseudomonadati</taxon>
        <taxon>Pseudomonadota</taxon>
        <taxon>Betaproteobacteria</taxon>
        <taxon>Burkholderiales</taxon>
        <taxon>Comamonadaceae</taxon>
        <taxon>Variovorax</taxon>
    </lineage>
</organism>
<dbReference type="InterPro" id="IPR011054">
    <property type="entry name" value="Rudment_hybrid_motif"/>
</dbReference>
<dbReference type="InterPro" id="IPR005482">
    <property type="entry name" value="Biotin_COase_C"/>
</dbReference>
<dbReference type="SMART" id="SM00878">
    <property type="entry name" value="Biotin_carb_C"/>
    <property type="match status" value="1"/>
</dbReference>
<dbReference type="PROSITE" id="PS50975">
    <property type="entry name" value="ATP_GRASP"/>
    <property type="match status" value="1"/>
</dbReference>
<dbReference type="SUPFAM" id="SSF52440">
    <property type="entry name" value="PreATP-grasp domain"/>
    <property type="match status" value="1"/>
</dbReference>
<dbReference type="NCBIfam" id="TIGR00514">
    <property type="entry name" value="accC"/>
    <property type="match status" value="1"/>
</dbReference>
<comment type="pathway">
    <text evidence="2 14">Lipid metabolism; malonyl-CoA biosynthesis; malonyl-CoA from acetyl-CoA: step 1/1.</text>
</comment>
<evidence type="ECO:0000256" key="3">
    <source>
        <dbReference type="ARBA" id="ARBA00011750"/>
    </source>
</evidence>
<evidence type="ECO:0000256" key="4">
    <source>
        <dbReference type="ARBA" id="ARBA00013263"/>
    </source>
</evidence>
<evidence type="ECO:0000313" key="17">
    <source>
        <dbReference type="EMBL" id="GAA4349102.1"/>
    </source>
</evidence>
<name>A0ABP8I0X5_9BURK</name>
<keyword evidence="14" id="KW-0444">Lipid biosynthesis</keyword>
<dbReference type="InterPro" id="IPR016185">
    <property type="entry name" value="PreATP-grasp_dom_sf"/>
</dbReference>
<dbReference type="InterPro" id="IPR005479">
    <property type="entry name" value="CPAse_ATP-bd"/>
</dbReference>
<comment type="function">
    <text evidence="1 14">This protein is a component of the acetyl coenzyme A carboxylase complex; first, biotin carboxylase catalyzes the carboxylation of the carrier protein and then the transcarboxylase transfers the carboxyl group to form malonyl-CoA.</text>
</comment>
<dbReference type="Pfam" id="PF02785">
    <property type="entry name" value="Biotin_carb_C"/>
    <property type="match status" value="1"/>
</dbReference>
<evidence type="ECO:0000256" key="1">
    <source>
        <dbReference type="ARBA" id="ARBA00003761"/>
    </source>
</evidence>